<protein>
    <submittedName>
        <fullName evidence="1">Uncharacterized protein</fullName>
    </submittedName>
</protein>
<dbReference type="EMBL" id="JH716698">
    <property type="protein sequence ID" value="EFO12343.2"/>
    <property type="molecule type" value="Genomic_DNA"/>
</dbReference>
<dbReference type="KEGG" id="loa:LOAG_16190"/>
<name>A0A1S0TEE4_LOALO</name>
<dbReference type="GeneID" id="9953687"/>
<accession>A0A1S0TEE4</accession>
<gene>
    <name evidence="1" type="ORF">LOAG_16190</name>
</gene>
<dbReference type="RefSeq" id="XP_003151726.2">
    <property type="nucleotide sequence ID" value="XM_003151678.2"/>
</dbReference>
<sequence length="54" mass="6256">MLQKSVYGSIATTYAHGKNKKLDIVRLDLNGWMNIDLMICSENYVLHYSFLFSL</sequence>
<organism evidence="1">
    <name type="scientific">Loa loa</name>
    <name type="common">Eye worm</name>
    <name type="synonym">Filaria loa</name>
    <dbReference type="NCBI Taxonomy" id="7209"/>
    <lineage>
        <taxon>Eukaryota</taxon>
        <taxon>Metazoa</taxon>
        <taxon>Ecdysozoa</taxon>
        <taxon>Nematoda</taxon>
        <taxon>Chromadorea</taxon>
        <taxon>Rhabditida</taxon>
        <taxon>Spirurina</taxon>
        <taxon>Spiruromorpha</taxon>
        <taxon>Filarioidea</taxon>
        <taxon>Onchocercidae</taxon>
        <taxon>Loa</taxon>
    </lineage>
</organism>
<dbReference type="InParanoid" id="A0A1S0TEE4"/>
<proteinExistence type="predicted"/>
<dbReference type="CTD" id="9953687"/>
<dbReference type="AlphaFoldDB" id="A0A1S0TEE4"/>
<evidence type="ECO:0000313" key="1">
    <source>
        <dbReference type="EMBL" id="EFO12343.2"/>
    </source>
</evidence>
<reference evidence="1" key="1">
    <citation type="submission" date="2012-04" db="EMBL/GenBank/DDBJ databases">
        <title>The Genome Sequence of Loa loa.</title>
        <authorList>
            <consortium name="The Broad Institute Genome Sequencing Platform"/>
            <consortium name="Broad Institute Genome Sequencing Center for Infectious Disease"/>
            <person name="Nutman T.B."/>
            <person name="Fink D.L."/>
            <person name="Russ C."/>
            <person name="Young S."/>
            <person name="Zeng Q."/>
            <person name="Gargeya S."/>
            <person name="Alvarado L."/>
            <person name="Berlin A."/>
            <person name="Chapman S.B."/>
            <person name="Chen Z."/>
            <person name="Freedman E."/>
            <person name="Gellesch M."/>
            <person name="Goldberg J."/>
            <person name="Griggs A."/>
            <person name="Gujja S."/>
            <person name="Heilman E.R."/>
            <person name="Heiman D."/>
            <person name="Howarth C."/>
            <person name="Mehta T."/>
            <person name="Neiman D."/>
            <person name="Pearson M."/>
            <person name="Roberts A."/>
            <person name="Saif S."/>
            <person name="Shea T."/>
            <person name="Shenoy N."/>
            <person name="Sisk P."/>
            <person name="Stolte C."/>
            <person name="Sykes S."/>
            <person name="White J."/>
            <person name="Yandava C."/>
            <person name="Haas B."/>
            <person name="Henn M.R."/>
            <person name="Nusbaum C."/>
            <person name="Birren B."/>
        </authorList>
    </citation>
    <scope>NUCLEOTIDE SEQUENCE [LARGE SCALE GENOMIC DNA]</scope>
</reference>